<accession>A0A5C6MCB9</accession>
<dbReference type="EMBL" id="SRHE01000012">
    <property type="protein sequence ID" value="TWW12454.1"/>
    <property type="molecule type" value="Genomic_DNA"/>
</dbReference>
<dbReference type="AlphaFoldDB" id="A0A5C6MCB9"/>
<proteinExistence type="predicted"/>
<protein>
    <submittedName>
        <fullName evidence="2">Uncharacterized protein</fullName>
    </submittedName>
</protein>
<sequence>MQDREYRLWPGNAAEKMGKNGERGREDSTFEQRHFEVKNGFRLWQAGKPGEIRPFLSAVHY</sequence>
<keyword evidence="3" id="KW-1185">Reference proteome</keyword>
<reference evidence="2 3" key="2">
    <citation type="submission" date="2019-08" db="EMBL/GenBank/DDBJ databases">
        <authorList>
            <person name="Henke P."/>
        </authorList>
    </citation>
    <scope>NUCLEOTIDE SEQUENCE [LARGE SCALE GENOMIC DNA]</scope>
    <source>
        <strain evidence="2">Phe10_nw2017</strain>
    </source>
</reference>
<name>A0A5C6MCB9_9PLAN</name>
<reference evidence="2 3" key="1">
    <citation type="submission" date="2019-08" db="EMBL/GenBank/DDBJ databases">
        <title>100 year-old enigma solved: identification of Planctomyces bekefii, the type genus and species of the phylum Planctomycetes.</title>
        <authorList>
            <person name="Svetlana D.N."/>
            <person name="Overmann J."/>
        </authorList>
    </citation>
    <scope>NUCLEOTIDE SEQUENCE [LARGE SCALE GENOMIC DNA]</scope>
    <source>
        <strain evidence="2">Phe10_nw2017</strain>
    </source>
</reference>
<evidence type="ECO:0000256" key="1">
    <source>
        <dbReference type="SAM" id="MobiDB-lite"/>
    </source>
</evidence>
<comment type="caution">
    <text evidence="2">The sequence shown here is derived from an EMBL/GenBank/DDBJ whole genome shotgun (WGS) entry which is preliminary data.</text>
</comment>
<dbReference type="Proteomes" id="UP000321083">
    <property type="component" value="Unassembled WGS sequence"/>
</dbReference>
<organism evidence="2 3">
    <name type="scientific">Planctomyces bekefii</name>
    <dbReference type="NCBI Taxonomy" id="1653850"/>
    <lineage>
        <taxon>Bacteria</taxon>
        <taxon>Pseudomonadati</taxon>
        <taxon>Planctomycetota</taxon>
        <taxon>Planctomycetia</taxon>
        <taxon>Planctomycetales</taxon>
        <taxon>Planctomycetaceae</taxon>
        <taxon>Planctomyces</taxon>
    </lineage>
</organism>
<feature type="region of interest" description="Disordered" evidence="1">
    <location>
        <begin position="1"/>
        <end position="28"/>
    </location>
</feature>
<evidence type="ECO:0000313" key="2">
    <source>
        <dbReference type="EMBL" id="TWW12454.1"/>
    </source>
</evidence>
<feature type="compositionally biased region" description="Basic and acidic residues" evidence="1">
    <location>
        <begin position="16"/>
        <end position="28"/>
    </location>
</feature>
<evidence type="ECO:0000313" key="3">
    <source>
        <dbReference type="Proteomes" id="UP000321083"/>
    </source>
</evidence>
<gene>
    <name evidence="2" type="ORF">E3A20_01500</name>
</gene>